<evidence type="ECO:0000313" key="5">
    <source>
        <dbReference type="EMBL" id="GGI77720.1"/>
    </source>
</evidence>
<dbReference type="Gene3D" id="3.40.50.150">
    <property type="entry name" value="Vaccinia Virus protein VP39"/>
    <property type="match status" value="1"/>
</dbReference>
<evidence type="ECO:0000313" key="7">
    <source>
        <dbReference type="Proteomes" id="UP001500220"/>
    </source>
</evidence>
<proteinExistence type="predicted"/>
<name>A0A917NAE2_9PSEU</name>
<dbReference type="GO" id="GO:0008168">
    <property type="term" value="F:methyltransferase activity"/>
    <property type="evidence" value="ECO:0007669"/>
    <property type="project" value="UniProtKB-KW"/>
</dbReference>
<dbReference type="InterPro" id="IPR041698">
    <property type="entry name" value="Methyltransf_25"/>
</dbReference>
<keyword evidence="1 5" id="KW-0489">Methyltransferase</keyword>
<evidence type="ECO:0000256" key="1">
    <source>
        <dbReference type="ARBA" id="ARBA00022603"/>
    </source>
</evidence>
<keyword evidence="7" id="KW-1185">Reference proteome</keyword>
<reference evidence="5 6" key="1">
    <citation type="journal article" date="2014" name="Int. J. Syst. Evol. Microbiol.">
        <title>Complete genome sequence of Corynebacterium casei LMG S-19264T (=DSM 44701T), isolated from a smear-ripened cheese.</title>
        <authorList>
            <consortium name="US DOE Joint Genome Institute (JGI-PGF)"/>
            <person name="Walter F."/>
            <person name="Albersmeier A."/>
            <person name="Kalinowski J."/>
            <person name="Ruckert C."/>
        </authorList>
    </citation>
    <scope>NUCLEOTIDE SEQUENCE [LARGE SCALE GENOMIC DNA]</scope>
    <source>
        <strain evidence="5 6">CGMCC 4.7206</strain>
    </source>
</reference>
<dbReference type="InterPro" id="IPR029063">
    <property type="entry name" value="SAM-dependent_MTases_sf"/>
</dbReference>
<dbReference type="SUPFAM" id="SSF53335">
    <property type="entry name" value="S-adenosyl-L-methionine-dependent methyltransferases"/>
    <property type="match status" value="1"/>
</dbReference>
<evidence type="ECO:0000259" key="3">
    <source>
        <dbReference type="Pfam" id="PF13649"/>
    </source>
</evidence>
<comment type="caution">
    <text evidence="5">The sequence shown here is derived from an EMBL/GenBank/DDBJ whole genome shotgun (WGS) entry which is preliminary data.</text>
</comment>
<dbReference type="CDD" id="cd02440">
    <property type="entry name" value="AdoMet_MTases"/>
    <property type="match status" value="1"/>
</dbReference>
<dbReference type="Proteomes" id="UP001500220">
    <property type="component" value="Unassembled WGS sequence"/>
</dbReference>
<reference evidence="4 7" key="2">
    <citation type="journal article" date="2019" name="Int. J. Syst. Evol. Microbiol.">
        <title>The Global Catalogue of Microorganisms (GCM) 10K type strain sequencing project: providing services to taxonomists for standard genome sequencing and annotation.</title>
        <authorList>
            <consortium name="The Broad Institute Genomics Platform"/>
            <consortium name="The Broad Institute Genome Sequencing Center for Infectious Disease"/>
            <person name="Wu L."/>
            <person name="Ma J."/>
        </authorList>
    </citation>
    <scope>NUCLEOTIDE SEQUENCE [LARGE SCALE GENOMIC DNA]</scope>
    <source>
        <strain evidence="4 7">JCM 10664</strain>
    </source>
</reference>
<keyword evidence="2" id="KW-0808">Transferase</keyword>
<accession>A0A917NAE2</accession>
<evidence type="ECO:0000313" key="6">
    <source>
        <dbReference type="Proteomes" id="UP000597989"/>
    </source>
</evidence>
<reference evidence="4" key="4">
    <citation type="submission" date="2023-12" db="EMBL/GenBank/DDBJ databases">
        <authorList>
            <person name="Sun Q."/>
            <person name="Inoue M."/>
        </authorList>
    </citation>
    <scope>NUCLEOTIDE SEQUENCE</scope>
    <source>
        <strain evidence="4">JCM 10664</strain>
    </source>
</reference>
<organism evidence="5 6">
    <name type="scientific">Saccharopolyspora thermophila</name>
    <dbReference type="NCBI Taxonomy" id="89367"/>
    <lineage>
        <taxon>Bacteria</taxon>
        <taxon>Bacillati</taxon>
        <taxon>Actinomycetota</taxon>
        <taxon>Actinomycetes</taxon>
        <taxon>Pseudonocardiales</taxon>
        <taxon>Pseudonocardiaceae</taxon>
        <taxon>Saccharopolyspora</taxon>
    </lineage>
</organism>
<gene>
    <name evidence="4" type="ORF">GCM10009545_30640</name>
    <name evidence="5" type="ORF">GCM10011581_13550</name>
</gene>
<sequence>MIRLPRALLWDHNAHYHGWLLRQLPERGGRVLDVGCGAGQLVGRIAGRVDAVDAVDLSADMIDHARASLPGADNVRWLIGDVLDPGLDLHPAGYDAVTAVASLHHMPLRPALERFAELVRPGGVLAVVGLYRSETPADFATEALALPANAAMGAYLAVRGRAGKPHADRMPVQTPTTTLRELRAATAATLPGSDLRRCLFWRYRLRWRKP</sequence>
<evidence type="ECO:0000313" key="4">
    <source>
        <dbReference type="EMBL" id="GAA0526190.1"/>
    </source>
</evidence>
<reference evidence="5" key="3">
    <citation type="submission" date="2020-09" db="EMBL/GenBank/DDBJ databases">
        <authorList>
            <person name="Sun Q."/>
            <person name="Zhou Y."/>
        </authorList>
    </citation>
    <scope>NUCLEOTIDE SEQUENCE</scope>
    <source>
        <strain evidence="5">CGMCC 4.7206</strain>
    </source>
</reference>
<feature type="domain" description="Methyltransferase" evidence="3">
    <location>
        <begin position="31"/>
        <end position="123"/>
    </location>
</feature>
<evidence type="ECO:0000256" key="2">
    <source>
        <dbReference type="ARBA" id="ARBA00022679"/>
    </source>
</evidence>
<dbReference type="EMBL" id="BAAAHC010000011">
    <property type="protein sequence ID" value="GAA0526190.1"/>
    <property type="molecule type" value="Genomic_DNA"/>
</dbReference>
<dbReference type="PANTHER" id="PTHR43861:SF1">
    <property type="entry name" value="TRANS-ACONITATE 2-METHYLTRANSFERASE"/>
    <property type="match status" value="1"/>
</dbReference>
<protein>
    <submittedName>
        <fullName evidence="4 5">SAM-dependent methyltransferase</fullName>
    </submittedName>
</protein>
<dbReference type="AlphaFoldDB" id="A0A917NAE2"/>
<dbReference type="Proteomes" id="UP000597989">
    <property type="component" value="Unassembled WGS sequence"/>
</dbReference>
<dbReference type="GO" id="GO:0032259">
    <property type="term" value="P:methylation"/>
    <property type="evidence" value="ECO:0007669"/>
    <property type="project" value="UniProtKB-KW"/>
</dbReference>
<dbReference type="Pfam" id="PF13649">
    <property type="entry name" value="Methyltransf_25"/>
    <property type="match status" value="1"/>
</dbReference>
<dbReference type="PANTHER" id="PTHR43861">
    <property type="entry name" value="TRANS-ACONITATE 2-METHYLTRANSFERASE-RELATED"/>
    <property type="match status" value="1"/>
</dbReference>
<dbReference type="EMBL" id="BMMT01000003">
    <property type="protein sequence ID" value="GGI77720.1"/>
    <property type="molecule type" value="Genomic_DNA"/>
</dbReference>
<dbReference type="RefSeq" id="WP_229679896.1">
    <property type="nucleotide sequence ID" value="NZ_BAAAHC010000011.1"/>
</dbReference>